<dbReference type="OrthoDB" id="10341118at2759"/>
<dbReference type="Proteomes" id="UP001165085">
    <property type="component" value="Unassembled WGS sequence"/>
</dbReference>
<proteinExistence type="predicted"/>
<dbReference type="AlphaFoldDB" id="A0A9W7BT38"/>
<evidence type="ECO:0000313" key="1">
    <source>
        <dbReference type="EMBL" id="GMH91930.1"/>
    </source>
</evidence>
<dbReference type="EMBL" id="BRXY01000392">
    <property type="protein sequence ID" value="GMH91930.1"/>
    <property type="molecule type" value="Genomic_DNA"/>
</dbReference>
<protein>
    <submittedName>
        <fullName evidence="1">Uncharacterized protein</fullName>
    </submittedName>
</protein>
<comment type="caution">
    <text evidence="1">The sequence shown here is derived from an EMBL/GenBank/DDBJ whole genome shotgun (WGS) entry which is preliminary data.</text>
</comment>
<gene>
    <name evidence="1" type="ORF">TrST_g2643</name>
</gene>
<organism evidence="1 2">
    <name type="scientific">Triparma strigata</name>
    <dbReference type="NCBI Taxonomy" id="1606541"/>
    <lineage>
        <taxon>Eukaryota</taxon>
        <taxon>Sar</taxon>
        <taxon>Stramenopiles</taxon>
        <taxon>Ochrophyta</taxon>
        <taxon>Bolidophyceae</taxon>
        <taxon>Parmales</taxon>
        <taxon>Triparmaceae</taxon>
        <taxon>Triparma</taxon>
    </lineage>
</organism>
<reference evidence="2" key="1">
    <citation type="journal article" date="2023" name="Commun. Biol.">
        <title>Genome analysis of Parmales, the sister group of diatoms, reveals the evolutionary specialization of diatoms from phago-mixotrophs to photoautotrophs.</title>
        <authorList>
            <person name="Ban H."/>
            <person name="Sato S."/>
            <person name="Yoshikawa S."/>
            <person name="Yamada K."/>
            <person name="Nakamura Y."/>
            <person name="Ichinomiya M."/>
            <person name="Sato N."/>
            <person name="Blanc-Mathieu R."/>
            <person name="Endo H."/>
            <person name="Kuwata A."/>
            <person name="Ogata H."/>
        </authorList>
    </citation>
    <scope>NUCLEOTIDE SEQUENCE [LARGE SCALE GENOMIC DNA]</scope>
    <source>
        <strain evidence="2">NIES 3701</strain>
    </source>
</reference>
<keyword evidence="2" id="KW-1185">Reference proteome</keyword>
<evidence type="ECO:0000313" key="2">
    <source>
        <dbReference type="Proteomes" id="UP001165085"/>
    </source>
</evidence>
<accession>A0A9W7BT38</accession>
<name>A0A9W7BT38_9STRA</name>
<sequence>MAEEKNIVVDLSVDPAPGQKLLEQLINESPKGLLVITYSKNVPDGVKVVFLTSEKQEDAEQAKKDWGGMPEEWTFLGLQDNSLAVHIHDTYAPELEIVGPRSPLPNKYGGFKGISKHPKLGSGRLYPHGAVQPGAIFIHKETSVLVYRWTVDSNPANLGGAMGRPQWRPTMKVIASNLKRIEAGEEGVELLEGDCANAGSSLSDAWVAIKFVITFKWFSTYVLGK</sequence>